<sequence>MKTERKKEPTNYLGCNSMDTNIVLTTETRSEMIFQSTNSLVKVGSFSNIIHPYCIHHVKMTIKTERKNHAELILKTSCNSKDNNMVEKYIFRPNNKSDLSKSYPSNLVMFQIFFTPILLIMSQIKFMYLFYKCTDK</sequence>
<evidence type="ECO:0000313" key="2">
    <source>
        <dbReference type="EMBL" id="OAY31570.1"/>
    </source>
</evidence>
<organism evidence="2">
    <name type="scientific">Manihot esculenta</name>
    <name type="common">Cassava</name>
    <name type="synonym">Jatropha manihot</name>
    <dbReference type="NCBI Taxonomy" id="3983"/>
    <lineage>
        <taxon>Eukaryota</taxon>
        <taxon>Viridiplantae</taxon>
        <taxon>Streptophyta</taxon>
        <taxon>Embryophyta</taxon>
        <taxon>Tracheophyta</taxon>
        <taxon>Spermatophyta</taxon>
        <taxon>Magnoliopsida</taxon>
        <taxon>eudicotyledons</taxon>
        <taxon>Gunneridae</taxon>
        <taxon>Pentapetalae</taxon>
        <taxon>rosids</taxon>
        <taxon>fabids</taxon>
        <taxon>Malpighiales</taxon>
        <taxon>Euphorbiaceae</taxon>
        <taxon>Crotonoideae</taxon>
        <taxon>Manihoteae</taxon>
        <taxon>Manihot</taxon>
    </lineage>
</organism>
<keyword evidence="1" id="KW-1133">Transmembrane helix</keyword>
<dbReference type="EMBL" id="CM004400">
    <property type="protein sequence ID" value="OAY31570.1"/>
    <property type="molecule type" value="Genomic_DNA"/>
</dbReference>
<reference evidence="2" key="1">
    <citation type="submission" date="2016-02" db="EMBL/GenBank/DDBJ databases">
        <title>WGS assembly of Manihot esculenta.</title>
        <authorList>
            <person name="Bredeson J.V."/>
            <person name="Prochnik S.E."/>
            <person name="Lyons J.B."/>
            <person name="Schmutz J."/>
            <person name="Grimwood J."/>
            <person name="Vrebalov J."/>
            <person name="Bart R.S."/>
            <person name="Amuge T."/>
            <person name="Ferguson M.E."/>
            <person name="Green R."/>
            <person name="Putnam N."/>
            <person name="Stites J."/>
            <person name="Rounsley S."/>
            <person name="Rokhsar D.S."/>
        </authorList>
    </citation>
    <scope>NUCLEOTIDE SEQUENCE [LARGE SCALE GENOMIC DNA]</scope>
    <source>
        <tissue evidence="2">Leaf</tissue>
    </source>
</reference>
<keyword evidence="1" id="KW-0812">Transmembrane</keyword>
<dbReference type="AlphaFoldDB" id="A0A2C9UMY2"/>
<feature type="transmembrane region" description="Helical" evidence="1">
    <location>
        <begin position="107"/>
        <end position="131"/>
    </location>
</feature>
<accession>A0A2C9UMY2</accession>
<name>A0A2C9UMY2_MANES</name>
<proteinExistence type="predicted"/>
<keyword evidence="1" id="KW-0472">Membrane</keyword>
<gene>
    <name evidence="2" type="ORF">MANES_14G123100</name>
</gene>
<evidence type="ECO:0000256" key="1">
    <source>
        <dbReference type="SAM" id="Phobius"/>
    </source>
</evidence>
<protein>
    <submittedName>
        <fullName evidence="2">Uncharacterized protein</fullName>
    </submittedName>
</protein>